<dbReference type="Proteomes" id="UP001519363">
    <property type="component" value="Unassembled WGS sequence"/>
</dbReference>
<protein>
    <recommendedName>
        <fullName evidence="3">Cobalamin-independent methionine synthase MetE C-terminal/archaeal domain-containing protein</fullName>
    </recommendedName>
</protein>
<evidence type="ECO:0000313" key="2">
    <source>
        <dbReference type="Proteomes" id="UP001519363"/>
    </source>
</evidence>
<comment type="caution">
    <text evidence="1">The sequence shown here is derived from an EMBL/GenBank/DDBJ whole genome shotgun (WGS) entry which is preliminary data.</text>
</comment>
<evidence type="ECO:0008006" key="3">
    <source>
        <dbReference type="Google" id="ProtNLM"/>
    </source>
</evidence>
<proteinExistence type="predicted"/>
<name>A0ABS5A6L0_9PSEU</name>
<sequence length="124" mass="13324">MAPQFEADILSIANDDYTSLVDFEYVTSRVLGPGPEALEAAGELAVRLVTEGKVVAGNIADRFHPWALSTEEAVERIIAHIDHALQSGADIVFGEPCWFDVPAHSADWGEPAAPIEIPDARTPS</sequence>
<accession>A0ABS5A6L0</accession>
<dbReference type="EMBL" id="JAGIOO010000001">
    <property type="protein sequence ID" value="MBP2472234.1"/>
    <property type="molecule type" value="Genomic_DNA"/>
</dbReference>
<evidence type="ECO:0000313" key="1">
    <source>
        <dbReference type="EMBL" id="MBP2472234.1"/>
    </source>
</evidence>
<dbReference type="RefSeq" id="WP_086785790.1">
    <property type="nucleotide sequence ID" value="NZ_JAGIOO010000001.1"/>
</dbReference>
<reference evidence="1 2" key="1">
    <citation type="submission" date="2021-03" db="EMBL/GenBank/DDBJ databases">
        <title>Sequencing the genomes of 1000 actinobacteria strains.</title>
        <authorList>
            <person name="Klenk H.-P."/>
        </authorList>
    </citation>
    <scope>NUCLEOTIDE SEQUENCE [LARGE SCALE GENOMIC DNA]</scope>
    <source>
        <strain evidence="1 2">DSM 44580</strain>
    </source>
</reference>
<keyword evidence="2" id="KW-1185">Reference proteome</keyword>
<organism evidence="1 2">
    <name type="scientific">Crossiella equi</name>
    <dbReference type="NCBI Taxonomy" id="130796"/>
    <lineage>
        <taxon>Bacteria</taxon>
        <taxon>Bacillati</taxon>
        <taxon>Actinomycetota</taxon>
        <taxon>Actinomycetes</taxon>
        <taxon>Pseudonocardiales</taxon>
        <taxon>Pseudonocardiaceae</taxon>
        <taxon>Crossiella</taxon>
    </lineage>
</organism>
<gene>
    <name evidence="1" type="ORF">JOF53_001106</name>
</gene>